<comment type="function">
    <text evidence="4">Catalyzes the interconversion between ADP-D-glycero-beta-D-manno-heptose and ADP-L-glycero-beta-D-manno-heptose via an epimerization at carbon 6 of the heptose.</text>
</comment>
<dbReference type="InterPro" id="IPR036291">
    <property type="entry name" value="NAD(P)-bd_dom_sf"/>
</dbReference>
<dbReference type="NCBIfam" id="TIGR02197">
    <property type="entry name" value="heptose_epim"/>
    <property type="match status" value="1"/>
</dbReference>
<evidence type="ECO:0000313" key="6">
    <source>
        <dbReference type="EMBL" id="EEO40646.1"/>
    </source>
</evidence>
<feature type="active site" description="Proton acceptor" evidence="4">
    <location>
        <position position="145"/>
    </location>
</feature>
<sequence length="332" mass="38788">MIIVTGGAGMIGSAFVWKLNEMGIKDILIVDKLRTENKWLNIRKREYYDWIDKDNLKEWLACKENADKIEAVIHMGACSATTETDADFLMDNNFAYTKFLWNFCAEKNIKYIYASSAATYGMGELGYNDDVSPEELQKLMPLNKYGYSKKFFDDWAFKQKNQPKQWNGLKFFNVYGPQEYHKGRMASMVFHTYNQYKENGYVKLFKSYKEGFKDGEQLRDFVYVKDVVDIMYFMLTNDVKSGIYNIGTGKARSFMDLSMATMRAASNNDNLDKNEVIKLIEMPEDLQGKYQYFTEAKINKLREIGYTKEMHSLEEGVKDYVQNYLAKEDSYL</sequence>
<dbReference type="GO" id="GO:0005975">
    <property type="term" value="P:carbohydrate metabolic process"/>
    <property type="evidence" value="ECO:0007669"/>
    <property type="project" value="UniProtKB-UniRule"/>
</dbReference>
<comment type="pathway">
    <text evidence="4">Nucleotide-sugar biosynthesis; ADP-L-glycero-beta-D-manno-heptose biosynthesis; ADP-L-glycero-beta-D-manno-heptose from D-glycero-beta-D-manno-heptose 7-phosphate: step 4/4.</text>
</comment>
<evidence type="ECO:0000313" key="7">
    <source>
        <dbReference type="Proteomes" id="UP000004925"/>
    </source>
</evidence>
<comment type="domain">
    <text evidence="4">Contains a large N-terminal NADP-binding domain, and a smaller C-terminal substrate-binding domain.</text>
</comment>
<feature type="binding site" evidence="4">
    <location>
        <position position="191"/>
    </location>
    <ligand>
        <name>substrate</name>
    </ligand>
</feature>
<keyword evidence="3 4" id="KW-0119">Carbohydrate metabolism</keyword>
<comment type="similarity">
    <text evidence="4">Belongs to the NAD(P)-dependent epimerase/dehydratase family. HldD subfamily.</text>
</comment>
<feature type="binding site" evidence="4">
    <location>
        <position position="149"/>
    </location>
    <ligand>
        <name>NADP(+)</name>
        <dbReference type="ChEBI" id="CHEBI:58349"/>
    </ligand>
</feature>
<dbReference type="PANTHER" id="PTHR43103:SF3">
    <property type="entry name" value="ADP-L-GLYCERO-D-MANNO-HEPTOSE-6-EPIMERASE"/>
    <property type="match status" value="1"/>
</dbReference>
<feature type="binding site" evidence="4">
    <location>
        <position position="53"/>
    </location>
    <ligand>
        <name>NADP(+)</name>
        <dbReference type="ChEBI" id="CHEBI:58349"/>
    </ligand>
</feature>
<keyword evidence="2 4" id="KW-0413">Isomerase</keyword>
<dbReference type="InterPro" id="IPR011912">
    <property type="entry name" value="Heptose_epim"/>
</dbReference>
<comment type="subunit">
    <text evidence="4">Homopentamer.</text>
</comment>
<keyword evidence="1 4" id="KW-0521">NADP</keyword>
<feature type="binding site" evidence="4">
    <location>
        <begin position="10"/>
        <end position="11"/>
    </location>
    <ligand>
        <name>NADP(+)</name>
        <dbReference type="ChEBI" id="CHEBI:58349"/>
    </ligand>
</feature>
<feature type="binding site" evidence="4">
    <location>
        <begin position="205"/>
        <end position="208"/>
    </location>
    <ligand>
        <name>substrate</name>
    </ligand>
</feature>
<dbReference type="CDD" id="cd05248">
    <property type="entry name" value="ADP_GME_SDR_e"/>
    <property type="match status" value="1"/>
</dbReference>
<feature type="binding site" evidence="4">
    <location>
        <begin position="31"/>
        <end position="32"/>
    </location>
    <ligand>
        <name>NADP(+)</name>
        <dbReference type="ChEBI" id="CHEBI:58349"/>
    </ligand>
</feature>
<dbReference type="Gene3D" id="3.90.25.10">
    <property type="entry name" value="UDP-galactose 4-epimerase, domain 1"/>
    <property type="match status" value="1"/>
</dbReference>
<dbReference type="AlphaFoldDB" id="A0A0M1VW30"/>
<dbReference type="HAMAP" id="MF_01601">
    <property type="entry name" value="Heptose_epimerase"/>
    <property type="match status" value="1"/>
</dbReference>
<dbReference type="RefSeq" id="WP_008803243.1">
    <property type="nucleotide sequence ID" value="NZ_KQ235737.1"/>
</dbReference>
<evidence type="ECO:0000256" key="1">
    <source>
        <dbReference type="ARBA" id="ARBA00022857"/>
    </source>
</evidence>
<dbReference type="HOGENOM" id="CLU_007383_1_3_0"/>
<dbReference type="GO" id="GO:0008712">
    <property type="term" value="F:ADP-glyceromanno-heptose 6-epimerase activity"/>
    <property type="evidence" value="ECO:0007669"/>
    <property type="project" value="UniProtKB-UniRule"/>
</dbReference>
<evidence type="ECO:0000259" key="5">
    <source>
        <dbReference type="Pfam" id="PF01370"/>
    </source>
</evidence>
<dbReference type="Gene3D" id="3.40.50.720">
    <property type="entry name" value="NAD(P)-binding Rossmann-like Domain"/>
    <property type="match status" value="1"/>
</dbReference>
<accession>A0A0M1VW30</accession>
<dbReference type="GO" id="GO:0097171">
    <property type="term" value="P:ADP-L-glycero-beta-D-manno-heptose biosynthetic process"/>
    <property type="evidence" value="ECO:0007669"/>
    <property type="project" value="UniProtKB-UniPathway"/>
</dbReference>
<dbReference type="Proteomes" id="UP000004925">
    <property type="component" value="Unassembled WGS sequence"/>
</dbReference>
<evidence type="ECO:0000256" key="2">
    <source>
        <dbReference type="ARBA" id="ARBA00023235"/>
    </source>
</evidence>
<evidence type="ECO:0000256" key="3">
    <source>
        <dbReference type="ARBA" id="ARBA00023277"/>
    </source>
</evidence>
<proteinExistence type="inferred from homology"/>
<feature type="binding site" evidence="4">
    <location>
        <position position="92"/>
    </location>
    <ligand>
        <name>NADP(+)</name>
        <dbReference type="ChEBI" id="CHEBI:58349"/>
    </ligand>
</feature>
<dbReference type="UniPathway" id="UPA00356">
    <property type="reaction ID" value="UER00440"/>
</dbReference>
<comment type="cofactor">
    <cofactor evidence="4">
        <name>NADP(+)</name>
        <dbReference type="ChEBI" id="CHEBI:58349"/>
    </cofactor>
    <text evidence="4">Binds 1 NADP(+) per subunit.</text>
</comment>
<reference evidence="6 7" key="1">
    <citation type="submission" date="2011-10" db="EMBL/GenBank/DDBJ databases">
        <title>The Genome Sequence of Fusobacterium sp. 4_1_13.</title>
        <authorList>
            <consortium name="The Broad Institute Genome Sequencing Platform"/>
            <person name="Earl A."/>
            <person name="Ward D."/>
            <person name="Feldgarden M."/>
            <person name="Gevers D."/>
            <person name="Strauss J."/>
            <person name="Ambrose C."/>
            <person name="Allen-Vercoe E."/>
            <person name="Young S.K."/>
            <person name="Zeng Q."/>
            <person name="Gargeya S."/>
            <person name="Fitzgerald M."/>
            <person name="Haas B."/>
            <person name="Abouelleil A."/>
            <person name="Alvarado L."/>
            <person name="Arachchi H.M."/>
            <person name="Berlin A."/>
            <person name="Brown A."/>
            <person name="Chapman S.B."/>
            <person name="Chen Z."/>
            <person name="Dunbar C."/>
            <person name="Freedman E."/>
            <person name="Gearin G."/>
            <person name="Goldberg J."/>
            <person name="Griggs A."/>
            <person name="Gujja S."/>
            <person name="Heiman D."/>
            <person name="Howarth C."/>
            <person name="Larson L."/>
            <person name="Lui A."/>
            <person name="MacDonald P.J."/>
            <person name="Montmayeur A."/>
            <person name="Murphy C."/>
            <person name="Neiman D."/>
            <person name="Pearson M."/>
            <person name="Priest M."/>
            <person name="Roberts A."/>
            <person name="Saif S."/>
            <person name="Shea T."/>
            <person name="Shenoy N."/>
            <person name="Sisk P."/>
            <person name="Stolte C."/>
            <person name="Sykes S."/>
            <person name="Wortman J."/>
            <person name="Nusbaum C."/>
            <person name="Birren B."/>
        </authorList>
    </citation>
    <scope>NUCLEOTIDE SEQUENCE [LARGE SCALE GENOMIC DNA]</scope>
    <source>
        <strain evidence="6 7">4_1_13</strain>
    </source>
</reference>
<gene>
    <name evidence="4" type="primary">hldD</name>
    <name evidence="6" type="ORF">FSCG_01359</name>
</gene>
<dbReference type="InterPro" id="IPR001509">
    <property type="entry name" value="Epimerase_deHydtase"/>
</dbReference>
<dbReference type="eggNOG" id="COG0451">
    <property type="taxonomic scope" value="Bacteria"/>
</dbReference>
<feature type="binding site" evidence="4">
    <location>
        <position position="38"/>
    </location>
    <ligand>
        <name>NADP(+)</name>
        <dbReference type="ChEBI" id="CHEBI:58349"/>
    </ligand>
</feature>
<organism evidence="6 7">
    <name type="scientific">Fusobacterium vincentii 4_1_13</name>
    <dbReference type="NCBI Taxonomy" id="469606"/>
    <lineage>
        <taxon>Bacteria</taxon>
        <taxon>Fusobacteriati</taxon>
        <taxon>Fusobacteriota</taxon>
        <taxon>Fusobacteriia</taxon>
        <taxon>Fusobacteriales</taxon>
        <taxon>Fusobacteriaceae</taxon>
        <taxon>Fusobacterium</taxon>
    </lineage>
</organism>
<feature type="binding site" evidence="4">
    <location>
        <begin position="75"/>
        <end position="79"/>
    </location>
    <ligand>
        <name>NADP(+)</name>
        <dbReference type="ChEBI" id="CHEBI:58349"/>
    </ligand>
</feature>
<feature type="binding site" evidence="4">
    <location>
        <position position="184"/>
    </location>
    <ligand>
        <name>substrate</name>
    </ligand>
</feature>
<feature type="active site" description="Proton acceptor" evidence="4">
    <location>
        <position position="182"/>
    </location>
</feature>
<protein>
    <recommendedName>
        <fullName evidence="4">ADP-L-glycero-D-manno-heptose-6-epimerase</fullName>
        <ecNumber evidence="4">5.1.3.20</ecNumber>
    </recommendedName>
    <alternativeName>
        <fullName evidence="4">ADP-L-glycero-beta-D-manno-heptose-6-epimerase</fullName>
        <shortName evidence="4">ADP-glyceromanno-heptose 6-epimerase</shortName>
        <shortName evidence="4">ADP-hep 6-epimerase</shortName>
        <shortName evidence="4">AGME</shortName>
    </alternativeName>
</protein>
<feature type="binding site" evidence="4">
    <location>
        <position position="182"/>
    </location>
    <ligand>
        <name>NADP(+)</name>
        <dbReference type="ChEBI" id="CHEBI:58349"/>
    </ligand>
</feature>
<evidence type="ECO:0000256" key="4">
    <source>
        <dbReference type="HAMAP-Rule" id="MF_01601"/>
    </source>
</evidence>
<comment type="catalytic activity">
    <reaction evidence="4">
        <text>ADP-D-glycero-beta-D-manno-heptose = ADP-L-glycero-beta-D-manno-heptose</text>
        <dbReference type="Rhea" id="RHEA:17577"/>
        <dbReference type="ChEBI" id="CHEBI:59967"/>
        <dbReference type="ChEBI" id="CHEBI:61506"/>
        <dbReference type="EC" id="5.1.3.20"/>
    </reaction>
</comment>
<feature type="binding site" evidence="4">
    <location>
        <position position="174"/>
    </location>
    <ligand>
        <name>NADP(+)</name>
        <dbReference type="ChEBI" id="CHEBI:58349"/>
    </ligand>
</feature>
<feature type="binding site" evidence="4">
    <location>
        <position position="219"/>
    </location>
    <ligand>
        <name>substrate</name>
    </ligand>
</feature>
<feature type="binding site" evidence="4">
    <location>
        <position position="173"/>
    </location>
    <ligand>
        <name>substrate</name>
    </ligand>
</feature>
<dbReference type="Pfam" id="PF01370">
    <property type="entry name" value="Epimerase"/>
    <property type="match status" value="1"/>
</dbReference>
<dbReference type="EC" id="5.1.3.20" evidence="4"/>
<dbReference type="EMBL" id="ACDE02000018">
    <property type="protein sequence ID" value="EEO40646.1"/>
    <property type="molecule type" value="Genomic_DNA"/>
</dbReference>
<dbReference type="SUPFAM" id="SSF51735">
    <property type="entry name" value="NAD(P)-binding Rossmann-fold domains"/>
    <property type="match status" value="1"/>
</dbReference>
<name>A0A0M1VW30_FUSVC</name>
<feature type="domain" description="NAD-dependent epimerase/dehydratase" evidence="5">
    <location>
        <begin position="2"/>
        <end position="247"/>
    </location>
</feature>
<feature type="binding site" evidence="4">
    <location>
        <position position="290"/>
    </location>
    <ligand>
        <name>substrate</name>
    </ligand>
</feature>
<dbReference type="PANTHER" id="PTHR43103">
    <property type="entry name" value="NUCLEOSIDE-DIPHOSPHATE-SUGAR EPIMERASE"/>
    <property type="match status" value="1"/>
</dbReference>
<comment type="caution">
    <text evidence="6">The sequence shown here is derived from an EMBL/GenBank/DDBJ whole genome shotgun (WGS) entry which is preliminary data.</text>
</comment>
<dbReference type="GO" id="GO:0050661">
    <property type="term" value="F:NADP binding"/>
    <property type="evidence" value="ECO:0007669"/>
    <property type="project" value="InterPro"/>
</dbReference>